<dbReference type="Proteomes" id="UP000838878">
    <property type="component" value="Chromosome 13"/>
</dbReference>
<dbReference type="Gene3D" id="3.30.70.1820">
    <property type="entry name" value="L1 transposable element, RRM domain"/>
    <property type="match status" value="1"/>
</dbReference>
<dbReference type="Proteomes" id="UP000838878">
    <property type="component" value="Chromosome 6"/>
</dbReference>
<dbReference type="EMBL" id="OV170226">
    <property type="protein sequence ID" value="CAH0727062.1"/>
    <property type="molecule type" value="Genomic_DNA"/>
</dbReference>
<feature type="non-terminal residue" evidence="2">
    <location>
        <position position="252"/>
    </location>
</feature>
<dbReference type="Proteomes" id="UP000838878">
    <property type="component" value="Chromosome 1"/>
</dbReference>
<dbReference type="EMBL" id="OV170221">
    <property type="protein sequence ID" value="CAH0713779.1"/>
    <property type="molecule type" value="Genomic_DNA"/>
</dbReference>
<proteinExistence type="predicted"/>
<sequence>MDSIKQSLNDLAHHFNTTMAEFQQNLNTSIPATSPTSNIAAQFSTFRTFVLSALENLQQQVNHLSKQQDHLDMNTRKKILLVHGVPEAKNEDVTAVMVKLLSDRLDLPDLSIEDISRCHRIGSSKVDKHRVVLIKFKRLLIRNQVWYAKTKLKNTGTTISEFLTKTRHDAFMAARQRFGVSKCWTREGVVFVITPSGTRHRISSRSELDNIPGPTDVHVPAANTGAASTLTSSKARAAAPTQVNRARRNIKK</sequence>
<evidence type="ECO:0000313" key="2">
    <source>
        <dbReference type="EMBL" id="CAH0713779.1"/>
    </source>
</evidence>
<dbReference type="EMBL" id="OV170223">
    <property type="protein sequence ID" value="CAH0722979.1"/>
    <property type="molecule type" value="Genomic_DNA"/>
</dbReference>
<evidence type="ECO:0000313" key="7">
    <source>
        <dbReference type="EMBL" id="CAH0731699.1"/>
    </source>
</evidence>
<dbReference type="Proteomes" id="UP000838878">
    <property type="component" value="Chromosome 9"/>
</dbReference>
<organism evidence="2 8">
    <name type="scientific">Brenthis ino</name>
    <name type="common">lesser marbled fritillary</name>
    <dbReference type="NCBI Taxonomy" id="405034"/>
    <lineage>
        <taxon>Eukaryota</taxon>
        <taxon>Metazoa</taxon>
        <taxon>Ecdysozoa</taxon>
        <taxon>Arthropoda</taxon>
        <taxon>Hexapoda</taxon>
        <taxon>Insecta</taxon>
        <taxon>Pterygota</taxon>
        <taxon>Neoptera</taxon>
        <taxon>Endopterygota</taxon>
        <taxon>Lepidoptera</taxon>
        <taxon>Glossata</taxon>
        <taxon>Ditrysia</taxon>
        <taxon>Papilionoidea</taxon>
        <taxon>Nymphalidae</taxon>
        <taxon>Heliconiinae</taxon>
        <taxon>Argynnini</taxon>
        <taxon>Brenthis</taxon>
    </lineage>
</organism>
<accession>A0A8J9U5N7</accession>
<evidence type="ECO:0000313" key="8">
    <source>
        <dbReference type="Proteomes" id="UP000838878"/>
    </source>
</evidence>
<evidence type="ECO:0000313" key="3">
    <source>
        <dbReference type="EMBL" id="CAH0718714.1"/>
    </source>
</evidence>
<dbReference type="Proteomes" id="UP000838878">
    <property type="component" value="Chromosome 4"/>
</dbReference>
<dbReference type="OrthoDB" id="6926476at2759"/>
<dbReference type="Proteomes" id="UP000838878">
    <property type="component" value="Chromosome 3"/>
</dbReference>
<name>A0A8J9U5N7_9NEOP</name>
<protein>
    <submittedName>
        <fullName evidence="2 3">Uncharacterized protein</fullName>
    </submittedName>
</protein>
<gene>
    <name evidence="6" type="ORF">BINO364_LOCUS12448</name>
    <name evidence="7" type="ORF">BINO364_LOCUS16497</name>
    <name evidence="3" type="ORF">BINO364_LOCUS5151</name>
    <name evidence="4" type="ORF">BINO364_LOCUS8859</name>
    <name evidence="2" type="ORF">BINO364_LOCUS901</name>
    <name evidence="5" type="ORF">BINO364_LOCUS9625</name>
</gene>
<evidence type="ECO:0000256" key="1">
    <source>
        <dbReference type="SAM" id="MobiDB-lite"/>
    </source>
</evidence>
<reference evidence="2" key="1">
    <citation type="submission" date="2021-12" db="EMBL/GenBank/DDBJ databases">
        <authorList>
            <person name="Martin H S."/>
        </authorList>
    </citation>
    <scope>NUCLEOTIDE SEQUENCE</scope>
</reference>
<dbReference type="AlphaFoldDB" id="A0A8J9U5N7"/>
<dbReference type="EMBL" id="OV170229">
    <property type="protein sequence ID" value="CAH0731699.1"/>
    <property type="molecule type" value="Genomic_DNA"/>
</dbReference>
<keyword evidence="8" id="KW-1185">Reference proteome</keyword>
<evidence type="ECO:0000313" key="5">
    <source>
        <dbReference type="EMBL" id="CAH0723851.1"/>
    </source>
</evidence>
<dbReference type="EMBL" id="OV170233">
    <property type="protein sequence ID" value="CAH0718714.1"/>
    <property type="molecule type" value="Genomic_DNA"/>
</dbReference>
<evidence type="ECO:0000313" key="6">
    <source>
        <dbReference type="EMBL" id="CAH0727062.1"/>
    </source>
</evidence>
<evidence type="ECO:0000313" key="4">
    <source>
        <dbReference type="EMBL" id="CAH0722979.1"/>
    </source>
</evidence>
<feature type="region of interest" description="Disordered" evidence="1">
    <location>
        <begin position="226"/>
        <end position="252"/>
    </location>
</feature>
<dbReference type="EMBL" id="OV170224">
    <property type="protein sequence ID" value="CAH0723851.1"/>
    <property type="molecule type" value="Genomic_DNA"/>
</dbReference>